<dbReference type="EMBL" id="WBVQ01000003">
    <property type="protein sequence ID" value="KAB2815082.1"/>
    <property type="molecule type" value="Genomic_DNA"/>
</dbReference>
<dbReference type="SUPFAM" id="SSF81296">
    <property type="entry name" value="E set domains"/>
    <property type="match status" value="1"/>
</dbReference>
<name>A0A6L3ZBQ3_9FLAO</name>
<dbReference type="NCBIfam" id="TIGR04183">
    <property type="entry name" value="Por_Secre_tail"/>
    <property type="match status" value="1"/>
</dbReference>
<protein>
    <submittedName>
        <fullName evidence="4">T9SS type A sorting domain-containing protein</fullName>
    </submittedName>
</protein>
<feature type="signal peptide" evidence="2">
    <location>
        <begin position="1"/>
        <end position="19"/>
    </location>
</feature>
<organism evidence="4 5">
    <name type="scientific">Phaeocystidibacter marisrubri</name>
    <dbReference type="NCBI Taxonomy" id="1577780"/>
    <lineage>
        <taxon>Bacteria</taxon>
        <taxon>Pseudomonadati</taxon>
        <taxon>Bacteroidota</taxon>
        <taxon>Flavobacteriia</taxon>
        <taxon>Flavobacteriales</taxon>
        <taxon>Phaeocystidibacteraceae</taxon>
        <taxon>Phaeocystidibacter</taxon>
    </lineage>
</organism>
<dbReference type="AlphaFoldDB" id="A0A6L3ZBQ3"/>
<keyword evidence="1 2" id="KW-0732">Signal</keyword>
<dbReference type="RefSeq" id="WP_151694120.1">
    <property type="nucleotide sequence ID" value="NZ_BMGX01000001.1"/>
</dbReference>
<dbReference type="Gene3D" id="2.60.40.3620">
    <property type="match status" value="1"/>
</dbReference>
<proteinExistence type="predicted"/>
<comment type="caution">
    <text evidence="4">The sequence shown here is derived from an EMBL/GenBank/DDBJ whole genome shotgun (WGS) entry which is preliminary data.</text>
</comment>
<keyword evidence="5" id="KW-1185">Reference proteome</keyword>
<dbReference type="InterPro" id="IPR014756">
    <property type="entry name" value="Ig_E-set"/>
</dbReference>
<evidence type="ECO:0000313" key="5">
    <source>
        <dbReference type="Proteomes" id="UP000484164"/>
    </source>
</evidence>
<gene>
    <name evidence="4" type="ORF">F8C82_13350</name>
</gene>
<dbReference type="Pfam" id="PF22058">
    <property type="entry name" value="X25_BaPul_like"/>
    <property type="match status" value="1"/>
</dbReference>
<accession>A0A6L3ZBQ3</accession>
<evidence type="ECO:0000256" key="2">
    <source>
        <dbReference type="SAM" id="SignalP"/>
    </source>
</evidence>
<feature type="chain" id="PRO_5026835342" evidence="2">
    <location>
        <begin position="20"/>
        <end position="462"/>
    </location>
</feature>
<dbReference type="OrthoDB" id="1466161at2"/>
<reference evidence="4 5" key="1">
    <citation type="submission" date="2019-10" db="EMBL/GenBank/DDBJ databases">
        <title>Genome sequence of Phaeocystidibacter marisrubri JCM30614 (type strain).</title>
        <authorList>
            <person name="Bowman J.P."/>
        </authorList>
    </citation>
    <scope>NUCLEOTIDE SEQUENCE [LARGE SCALE GENOMIC DNA]</scope>
    <source>
        <strain evidence="4 5">JCM 30614</strain>
    </source>
</reference>
<dbReference type="Proteomes" id="UP000484164">
    <property type="component" value="Unassembled WGS sequence"/>
</dbReference>
<sequence length="462" mass="49170">MKKLYALALLVGGSLGAGAQTYAVNFAVDLNAANPNQDTVIAAGNFASADASGLYTDWNDASSNPDSAVYMADPDMDGIWTFTANLPDGNYEYKFLNGVGGWESGFSGNRTFTVSGAAVQLDTFCYDNPNPGICPTTTPAILDVTIQIDMSNVCSFDPATDIVDFAGEPNAWAGDTLDDSDGDLIYTITYTDLNVQVDNATGLASFQGKCRINSNWGTSEGGSNRVIEFGTDTVLPVRCYNSIAYGTCVPNPPAADITFEVDMNNEVPAGDGKIFIAGDFTNWQTNALEMLDNDGDGVYSVTVPNFCPADVQWKFINGTPDAQGGSGAVEESADFSSIGGCGVDNGSFSDNRYFARPTDGNNSIVRYEFNTCNGIDGGISVDEFSKENIFLTPNPMTERAVVALPEGVYNARVLDLAGRTLRTYNGASQELVIDRAELNGGVYMLVLTNESGEVNTTKFVIQ</sequence>
<dbReference type="Gene3D" id="2.60.40.10">
    <property type="entry name" value="Immunoglobulins"/>
    <property type="match status" value="2"/>
</dbReference>
<dbReference type="InterPro" id="IPR026444">
    <property type="entry name" value="Secre_tail"/>
</dbReference>
<dbReference type="InterPro" id="IPR013783">
    <property type="entry name" value="Ig-like_fold"/>
</dbReference>
<evidence type="ECO:0000313" key="4">
    <source>
        <dbReference type="EMBL" id="KAB2815082.1"/>
    </source>
</evidence>
<feature type="domain" description="Amylopullulanase X25" evidence="3">
    <location>
        <begin position="40"/>
        <end position="127"/>
    </location>
</feature>
<evidence type="ECO:0000256" key="1">
    <source>
        <dbReference type="ARBA" id="ARBA00022729"/>
    </source>
</evidence>
<dbReference type="InterPro" id="IPR054409">
    <property type="entry name" value="X25_BaPul-like"/>
</dbReference>
<evidence type="ECO:0000259" key="3">
    <source>
        <dbReference type="Pfam" id="PF22058"/>
    </source>
</evidence>